<accession>A0A162N5U0</accession>
<dbReference type="GO" id="GO:0072546">
    <property type="term" value="C:EMC complex"/>
    <property type="evidence" value="ECO:0007669"/>
    <property type="project" value="InterPro"/>
</dbReference>
<sequence>MSIQYKVSPRAYALPILHAAKYSSSTVCGVLLGKVDAQEVEVVSAIPFFHHWTALTPMLETALQQAEIYATLNDLKIVGWYQANEHDDDVTVHDNAIKVTDLIRQRIPQAVIFIVDDRKTDSSDKKESSILPYIFSENQWRANKLAFTKESNFGFTYEETVPKVRGLFSTSAYNKVVDFDDHLEDVSLDWFTSPELKI</sequence>
<dbReference type="InterPro" id="IPR037518">
    <property type="entry name" value="MPN"/>
</dbReference>
<dbReference type="CDD" id="cd08060">
    <property type="entry name" value="MPN_UPF0172"/>
    <property type="match status" value="1"/>
</dbReference>
<dbReference type="Proteomes" id="UP000077315">
    <property type="component" value="Unassembled WGS sequence"/>
</dbReference>
<comment type="similarity">
    <text evidence="1">Belongs to the EMC8/EMC9 family.</text>
</comment>
<dbReference type="VEuPathDB" id="FungiDB:PHYBLDRAFT_137493"/>
<evidence type="ECO:0000256" key="1">
    <source>
        <dbReference type="ARBA" id="ARBA00007461"/>
    </source>
</evidence>
<protein>
    <recommendedName>
        <fullName evidence="2">MPN domain-containing protein</fullName>
    </recommendedName>
</protein>
<dbReference type="PANTHER" id="PTHR12941:SF10">
    <property type="entry name" value="ER MEMBRANE PROTEIN COMPLEX SUBUNIT 8_9 HOMOLOG"/>
    <property type="match status" value="1"/>
</dbReference>
<reference evidence="4" key="1">
    <citation type="submission" date="2015-06" db="EMBL/GenBank/DDBJ databases">
        <title>Expansion of signal transduction pathways in fungi by whole-genome duplication.</title>
        <authorList>
            <consortium name="DOE Joint Genome Institute"/>
            <person name="Corrochano L.M."/>
            <person name="Kuo A."/>
            <person name="Marcet-Houben M."/>
            <person name="Polaino S."/>
            <person name="Salamov A."/>
            <person name="Villalobos J.M."/>
            <person name="Alvarez M.I."/>
            <person name="Avalos J."/>
            <person name="Benito E.P."/>
            <person name="Benoit I."/>
            <person name="Burger G."/>
            <person name="Camino L.P."/>
            <person name="Canovas D."/>
            <person name="Cerda-Olmedo E."/>
            <person name="Cheng J.-F."/>
            <person name="Dominguez A."/>
            <person name="Elias M."/>
            <person name="Eslava A.P."/>
            <person name="Glaser F."/>
            <person name="Grimwood J."/>
            <person name="Gutierrez G."/>
            <person name="Heitman J."/>
            <person name="Henrissat B."/>
            <person name="Iturriaga E.A."/>
            <person name="Lang B.F."/>
            <person name="Lavin J.L."/>
            <person name="Lee S."/>
            <person name="Li W."/>
            <person name="Lindquist E."/>
            <person name="Lopez-Garcia S."/>
            <person name="Luque E.M."/>
            <person name="Marcos A.T."/>
            <person name="Martin J."/>
            <person name="McCluskey K."/>
            <person name="Medina H.R."/>
            <person name="Miralles-Duran A."/>
            <person name="Miyazaki A."/>
            <person name="Munoz-Torres E."/>
            <person name="Oguiza J.A."/>
            <person name="Ohm R."/>
            <person name="Olmedo M."/>
            <person name="Orejas M."/>
            <person name="Ortiz-Castellanos L."/>
            <person name="Pisabarro A.G."/>
            <person name="Rodriguez-Romero J."/>
            <person name="Ruiz-Herrera J."/>
            <person name="Ruiz-Vazquez R."/>
            <person name="Sanz C."/>
            <person name="Schackwitz W."/>
            <person name="Schmutz J."/>
            <person name="Shahriari M."/>
            <person name="Shelest E."/>
            <person name="Silva-Franco F."/>
            <person name="Soanes D."/>
            <person name="Syed K."/>
            <person name="Tagua V.G."/>
            <person name="Talbot N.J."/>
            <person name="Thon M."/>
            <person name="De vries R.P."/>
            <person name="Wiebenga A."/>
            <person name="Yadav J.S."/>
            <person name="Braun E.L."/>
            <person name="Baker S."/>
            <person name="Garre V."/>
            <person name="Horwitz B."/>
            <person name="Torres-Martinez S."/>
            <person name="Idnurm A."/>
            <person name="Herrera-Estrella A."/>
            <person name="Gabaldon T."/>
            <person name="Grigoriev I.V."/>
        </authorList>
    </citation>
    <scope>NUCLEOTIDE SEQUENCE [LARGE SCALE GENOMIC DNA]</scope>
    <source>
        <strain evidence="4">NRRL 1555(-)</strain>
    </source>
</reference>
<dbReference type="InParanoid" id="A0A162N5U0"/>
<dbReference type="PROSITE" id="PS50249">
    <property type="entry name" value="MPN"/>
    <property type="match status" value="1"/>
</dbReference>
<dbReference type="PANTHER" id="PTHR12941">
    <property type="entry name" value="ER MEMBRANE PROTEIN COMPLEX"/>
    <property type="match status" value="1"/>
</dbReference>
<dbReference type="STRING" id="763407.A0A162N5U0"/>
<dbReference type="Gene3D" id="3.40.140.10">
    <property type="entry name" value="Cytidine Deaminase, domain 2"/>
    <property type="match status" value="1"/>
</dbReference>
<name>A0A162N5U0_PHYB8</name>
<gene>
    <name evidence="3" type="ORF">PHYBLDRAFT_137493</name>
</gene>
<proteinExistence type="inferred from homology"/>
<evidence type="ECO:0000313" key="4">
    <source>
        <dbReference type="Proteomes" id="UP000077315"/>
    </source>
</evidence>
<dbReference type="EMBL" id="KV441006">
    <property type="protein sequence ID" value="OAD66074.1"/>
    <property type="molecule type" value="Genomic_DNA"/>
</dbReference>
<feature type="domain" description="MPN" evidence="2">
    <location>
        <begin position="5"/>
        <end position="135"/>
    </location>
</feature>
<organism evidence="3 4">
    <name type="scientific">Phycomyces blakesleeanus (strain ATCC 8743b / DSM 1359 / FGSC 10004 / NBRC 33097 / NRRL 1555)</name>
    <dbReference type="NCBI Taxonomy" id="763407"/>
    <lineage>
        <taxon>Eukaryota</taxon>
        <taxon>Fungi</taxon>
        <taxon>Fungi incertae sedis</taxon>
        <taxon>Mucoromycota</taxon>
        <taxon>Mucoromycotina</taxon>
        <taxon>Mucoromycetes</taxon>
        <taxon>Mucorales</taxon>
        <taxon>Phycomycetaceae</taxon>
        <taxon>Phycomyces</taxon>
    </lineage>
</organism>
<dbReference type="InterPro" id="IPR005366">
    <property type="entry name" value="EMC8/9"/>
</dbReference>
<dbReference type="GeneID" id="28990766"/>
<dbReference type="AlphaFoldDB" id="A0A162N5U0"/>
<evidence type="ECO:0000259" key="2">
    <source>
        <dbReference type="PROSITE" id="PS50249"/>
    </source>
</evidence>
<keyword evidence="4" id="KW-1185">Reference proteome</keyword>
<dbReference type="Pfam" id="PF03665">
    <property type="entry name" value="UPF0172"/>
    <property type="match status" value="1"/>
</dbReference>
<evidence type="ECO:0000313" key="3">
    <source>
        <dbReference type="EMBL" id="OAD66074.1"/>
    </source>
</evidence>
<dbReference type="OrthoDB" id="194468at2759"/>
<dbReference type="RefSeq" id="XP_018284114.1">
    <property type="nucleotide sequence ID" value="XM_018429860.1"/>
</dbReference>